<evidence type="ECO:0000313" key="2">
    <source>
        <dbReference type="Proteomes" id="UP000076738"/>
    </source>
</evidence>
<evidence type="ECO:0000313" key="1">
    <source>
        <dbReference type="EMBL" id="KZO90835.1"/>
    </source>
</evidence>
<proteinExistence type="predicted"/>
<dbReference type="EMBL" id="KV417333">
    <property type="protein sequence ID" value="KZO90835.1"/>
    <property type="molecule type" value="Genomic_DNA"/>
</dbReference>
<protein>
    <submittedName>
        <fullName evidence="1">Uncharacterized protein</fullName>
    </submittedName>
</protein>
<dbReference type="AlphaFoldDB" id="A0A167GRN1"/>
<dbReference type="OrthoDB" id="73273at2759"/>
<name>A0A167GRN1_CALVF</name>
<accession>A0A167GRN1</accession>
<feature type="non-terminal residue" evidence="1">
    <location>
        <position position="159"/>
    </location>
</feature>
<gene>
    <name evidence="1" type="ORF">CALVIDRAFT_589761</name>
</gene>
<sequence>MRGQRLPLKAQPEMLPGACRSMSSLHLAGTHAPPVCLAVHLRTIIVITLLIRVSQTETSLLGSRRWRKIHIGSPSPSPEVPPSVPTSRSSIEKMYKAFQPEYVVLRRGLDALAWDPCRACFIWRAVWLGRGLFLGSGVNERPNAARACMQLTAIIVRLP</sequence>
<dbReference type="Proteomes" id="UP000076738">
    <property type="component" value="Unassembled WGS sequence"/>
</dbReference>
<organism evidence="1 2">
    <name type="scientific">Calocera viscosa (strain TUFC12733)</name>
    <dbReference type="NCBI Taxonomy" id="1330018"/>
    <lineage>
        <taxon>Eukaryota</taxon>
        <taxon>Fungi</taxon>
        <taxon>Dikarya</taxon>
        <taxon>Basidiomycota</taxon>
        <taxon>Agaricomycotina</taxon>
        <taxon>Dacrymycetes</taxon>
        <taxon>Dacrymycetales</taxon>
        <taxon>Dacrymycetaceae</taxon>
        <taxon>Calocera</taxon>
    </lineage>
</organism>
<keyword evidence="2" id="KW-1185">Reference proteome</keyword>
<reference evidence="1 2" key="1">
    <citation type="journal article" date="2016" name="Mol. Biol. Evol.">
        <title>Comparative Genomics of Early-Diverging Mushroom-Forming Fungi Provides Insights into the Origins of Lignocellulose Decay Capabilities.</title>
        <authorList>
            <person name="Nagy L.G."/>
            <person name="Riley R."/>
            <person name="Tritt A."/>
            <person name="Adam C."/>
            <person name="Daum C."/>
            <person name="Floudas D."/>
            <person name="Sun H."/>
            <person name="Yadav J.S."/>
            <person name="Pangilinan J."/>
            <person name="Larsson K.H."/>
            <person name="Matsuura K."/>
            <person name="Barry K."/>
            <person name="Labutti K."/>
            <person name="Kuo R."/>
            <person name="Ohm R.A."/>
            <person name="Bhattacharya S.S."/>
            <person name="Shirouzu T."/>
            <person name="Yoshinaga Y."/>
            <person name="Martin F.M."/>
            <person name="Grigoriev I.V."/>
            <person name="Hibbett D.S."/>
        </authorList>
    </citation>
    <scope>NUCLEOTIDE SEQUENCE [LARGE SCALE GENOMIC DNA]</scope>
    <source>
        <strain evidence="1 2">TUFC12733</strain>
    </source>
</reference>